<protein>
    <submittedName>
        <fullName evidence="1">Uncharacterized protein</fullName>
    </submittedName>
</protein>
<evidence type="ECO:0000313" key="2">
    <source>
        <dbReference type="Proteomes" id="UP000001936"/>
    </source>
</evidence>
<dbReference type="EMBL" id="CP000133">
    <property type="protein sequence ID" value="ABC91688.1"/>
    <property type="molecule type" value="Genomic_DNA"/>
</dbReference>
<organism evidence="1 2">
    <name type="scientific">Rhizobium etli (strain ATCC 51251 / DSM 11541 / JCM 21823 / NBRC 15573 / CFN 42)</name>
    <dbReference type="NCBI Taxonomy" id="347834"/>
    <lineage>
        <taxon>Bacteria</taxon>
        <taxon>Pseudomonadati</taxon>
        <taxon>Pseudomonadota</taxon>
        <taxon>Alphaproteobacteria</taxon>
        <taxon>Hyphomicrobiales</taxon>
        <taxon>Rhizobiaceae</taxon>
        <taxon>Rhizobium/Agrobacterium group</taxon>
        <taxon>Rhizobium</taxon>
    </lineage>
</organism>
<keyword evidence="2" id="KW-1185">Reference proteome</keyword>
<gene>
    <name evidence="1" type="ordered locus">RHE_CH02921</name>
</gene>
<dbReference type="AlphaFoldDB" id="Q2K648"/>
<name>Q2K648_RHIEC</name>
<dbReference type="KEGG" id="ret:RHE_CH02921"/>
<proteinExistence type="predicted"/>
<reference evidence="1 2" key="1">
    <citation type="journal article" date="2006" name="Proc. Natl. Acad. Sci. U.S.A.">
        <title>The partitioned Rhizobium etli genome: genetic and metabolic redundancy in seven interacting replicons.</title>
        <authorList>
            <person name="Gonzalez V."/>
            <person name="Santamaria R.I."/>
            <person name="Bustos P."/>
            <person name="Hernandez-Gonzalez I."/>
            <person name="Medrano-Soto A."/>
            <person name="Moreno-Hagelsieb G."/>
            <person name="Janga S.C."/>
            <person name="Ramirez M.A."/>
            <person name="Jimenez-Jacinto V."/>
            <person name="Collado-Vides J."/>
            <person name="Davila G."/>
        </authorList>
    </citation>
    <scope>NUCLEOTIDE SEQUENCE [LARGE SCALE GENOMIC DNA]</scope>
    <source>
        <strain evidence="2">ATCC 51251 / DSM 11541 / JCM 21823 / NBRC 15573 / CFN 42</strain>
    </source>
</reference>
<evidence type="ECO:0000313" key="1">
    <source>
        <dbReference type="EMBL" id="ABC91688.1"/>
    </source>
</evidence>
<sequence length="72" mass="8288">MTEKEYFSLLSDEEIFERCTAISEELTQGKKIELDHLCARLGISVETALALATEHASRLHGRPMTFKIERRH</sequence>
<dbReference type="HOGENOM" id="CLU_2719474_0_0_5"/>
<accession>Q2K648</accession>
<dbReference type="Proteomes" id="UP000001936">
    <property type="component" value="Chromosome"/>
</dbReference>